<dbReference type="EMBL" id="QBKN01000020">
    <property type="protein sequence ID" value="PTX45648.1"/>
    <property type="molecule type" value="Genomic_DNA"/>
</dbReference>
<evidence type="ECO:0000313" key="2">
    <source>
        <dbReference type="EMBL" id="PTX45648.1"/>
    </source>
</evidence>
<organism evidence="2 3">
    <name type="scientific">Allosediminivita pacifica</name>
    <dbReference type="NCBI Taxonomy" id="1267769"/>
    <lineage>
        <taxon>Bacteria</taxon>
        <taxon>Pseudomonadati</taxon>
        <taxon>Pseudomonadota</taxon>
        <taxon>Alphaproteobacteria</taxon>
        <taxon>Rhodobacterales</taxon>
        <taxon>Paracoccaceae</taxon>
        <taxon>Allosediminivita</taxon>
    </lineage>
</organism>
<dbReference type="RefSeq" id="WP_107977605.1">
    <property type="nucleotide sequence ID" value="NZ_BMEZ01000008.1"/>
</dbReference>
<evidence type="ECO:0000259" key="1">
    <source>
        <dbReference type="Pfam" id="PF00149"/>
    </source>
</evidence>
<evidence type="ECO:0000313" key="3">
    <source>
        <dbReference type="Proteomes" id="UP000244069"/>
    </source>
</evidence>
<gene>
    <name evidence="2" type="ORF">C8N44_1202</name>
</gene>
<dbReference type="PANTHER" id="PTHR42850:SF4">
    <property type="entry name" value="ZINC-DEPENDENT ENDOPOLYPHOSPHATASE"/>
    <property type="match status" value="1"/>
</dbReference>
<dbReference type="InterPro" id="IPR004843">
    <property type="entry name" value="Calcineurin-like_PHP"/>
</dbReference>
<dbReference type="GO" id="GO:0008803">
    <property type="term" value="F:bis(5'-nucleosyl)-tetraphosphatase (symmetrical) activity"/>
    <property type="evidence" value="ECO:0007669"/>
    <property type="project" value="TreeGrafter"/>
</dbReference>
<name>A0A2T6APA6_9RHOB</name>
<keyword evidence="3" id="KW-1185">Reference proteome</keyword>
<proteinExistence type="predicted"/>
<dbReference type="GO" id="GO:0016791">
    <property type="term" value="F:phosphatase activity"/>
    <property type="evidence" value="ECO:0007669"/>
    <property type="project" value="TreeGrafter"/>
</dbReference>
<dbReference type="CDD" id="cd00144">
    <property type="entry name" value="MPP_PPP_family"/>
    <property type="match status" value="1"/>
</dbReference>
<dbReference type="Pfam" id="PF00149">
    <property type="entry name" value="Metallophos"/>
    <property type="match status" value="1"/>
</dbReference>
<dbReference type="OrthoDB" id="9807890at2"/>
<dbReference type="Gene3D" id="3.60.21.10">
    <property type="match status" value="1"/>
</dbReference>
<protein>
    <submittedName>
        <fullName evidence="2">Serine/threonine protein phosphatase 1</fullName>
    </submittedName>
</protein>
<sequence length="251" mass="27716">MRLFKRLRASKPKFSAPLEPETPFFAIGDIHGCDALFSKLIARLEEIGHPTALLVGVGDYVDRGDDSAALLRRLHAMQVEFGPEVMICLKGNHEEMMLGFLDEPAEKGARWIRHGGLQTLASFRCSPPSESAPAEEWEAARDRFREALGEELETWLRNLPLMWLSGNVVVTHAGADPGIPIDDQDDQVLLWGHPEFEATPRSDGTWVVHGHTITDDARPEAGRIPTDTGAYATGRLTAALVEPGSVKFYHT</sequence>
<reference evidence="2 3" key="1">
    <citation type="submission" date="2018-04" db="EMBL/GenBank/DDBJ databases">
        <title>Genomic Encyclopedia of Archaeal and Bacterial Type Strains, Phase II (KMG-II): from individual species to whole genera.</title>
        <authorList>
            <person name="Goeker M."/>
        </authorList>
    </citation>
    <scope>NUCLEOTIDE SEQUENCE [LARGE SCALE GENOMIC DNA]</scope>
    <source>
        <strain evidence="2 3">DSM 29329</strain>
    </source>
</reference>
<accession>A0A2T6APA6</accession>
<dbReference type="AlphaFoldDB" id="A0A2T6APA6"/>
<dbReference type="GO" id="GO:0005737">
    <property type="term" value="C:cytoplasm"/>
    <property type="evidence" value="ECO:0007669"/>
    <property type="project" value="TreeGrafter"/>
</dbReference>
<dbReference type="InterPro" id="IPR029052">
    <property type="entry name" value="Metallo-depent_PP-like"/>
</dbReference>
<dbReference type="Proteomes" id="UP000244069">
    <property type="component" value="Unassembled WGS sequence"/>
</dbReference>
<dbReference type="PANTHER" id="PTHR42850">
    <property type="entry name" value="METALLOPHOSPHOESTERASE"/>
    <property type="match status" value="1"/>
</dbReference>
<dbReference type="GO" id="GO:0110154">
    <property type="term" value="P:RNA decapping"/>
    <property type="evidence" value="ECO:0007669"/>
    <property type="project" value="TreeGrafter"/>
</dbReference>
<comment type="caution">
    <text evidence="2">The sequence shown here is derived from an EMBL/GenBank/DDBJ whole genome shotgun (WGS) entry which is preliminary data.</text>
</comment>
<feature type="domain" description="Calcineurin-like phosphoesterase" evidence="1">
    <location>
        <begin position="23"/>
        <end position="212"/>
    </location>
</feature>
<dbReference type="SUPFAM" id="SSF56300">
    <property type="entry name" value="Metallo-dependent phosphatases"/>
    <property type="match status" value="1"/>
</dbReference>
<dbReference type="InterPro" id="IPR050126">
    <property type="entry name" value="Ap4A_hydrolase"/>
</dbReference>